<accession>A0A098BY85</accession>
<name>A0A098BY85_9BACT</name>
<dbReference type="InterPro" id="IPR050498">
    <property type="entry name" value="Ycf3"/>
</dbReference>
<reference evidence="5 6" key="1">
    <citation type="submission" date="2014-08" db="EMBL/GenBank/DDBJ databases">
        <authorList>
            <person name="Wibberg D."/>
        </authorList>
    </citation>
    <scope>NUCLEOTIDE SEQUENCE [LARGE SCALE GENOMIC DNA]</scope>
    <source>
        <strain evidence="6">ING2-E5B</strain>
    </source>
</reference>
<dbReference type="InterPro" id="IPR019734">
    <property type="entry name" value="TPR_rpt"/>
</dbReference>
<feature type="signal peptide" evidence="4">
    <location>
        <begin position="1"/>
        <end position="22"/>
    </location>
</feature>
<evidence type="ECO:0000256" key="4">
    <source>
        <dbReference type="SAM" id="SignalP"/>
    </source>
</evidence>
<dbReference type="SUPFAM" id="SSF48452">
    <property type="entry name" value="TPR-like"/>
    <property type="match status" value="2"/>
</dbReference>
<protein>
    <submittedName>
        <fullName evidence="5">Uncharacterized protein</fullName>
    </submittedName>
</protein>
<dbReference type="AlphaFoldDB" id="A0A098BY85"/>
<gene>
    <name evidence="5" type="ORF">ING2E5B_0861</name>
</gene>
<dbReference type="PANTHER" id="PTHR44858">
    <property type="entry name" value="TETRATRICOPEPTIDE REPEAT PROTEIN 6"/>
    <property type="match status" value="1"/>
</dbReference>
<dbReference type="Proteomes" id="UP000032417">
    <property type="component" value="Chromosome 1"/>
</dbReference>
<keyword evidence="6" id="KW-1185">Reference proteome</keyword>
<feature type="repeat" description="TPR" evidence="3">
    <location>
        <begin position="132"/>
        <end position="165"/>
    </location>
</feature>
<dbReference type="KEGG" id="pbt:ING2E5B_0861"/>
<sequence length="279" mass="32330">MIKMKYIITLLLLCSATLNSYAQSLSYMDWVDRSAKYIDNNKLDSAAIALYNAMSLEPAHESNPVLLLNLGILQRQLGQYDDSYISFTASLTNNPIPDIVLHNRASLLVDMGRYEEAMEDYNAILVDFPHDVEAFYRRGVLHLENHDRVKAEADFKRSEEIDPDNMFTKLSKALIFKLDDRWEDAEKIYTNLINNEPNPDPIFYMNRAECYVNTNQMFKASADLRSLGDTQRNNPYFYFLRGRVRLEQFDKVAAKADFEKAKTLGYDSSIVNEWLKKIE</sequence>
<keyword evidence="4" id="KW-0732">Signal</keyword>
<feature type="chain" id="PRO_5001939030" evidence="4">
    <location>
        <begin position="23"/>
        <end position="279"/>
    </location>
</feature>
<dbReference type="PROSITE" id="PS50005">
    <property type="entry name" value="TPR"/>
    <property type="match status" value="1"/>
</dbReference>
<evidence type="ECO:0000313" key="6">
    <source>
        <dbReference type="Proteomes" id="UP000032417"/>
    </source>
</evidence>
<evidence type="ECO:0000256" key="1">
    <source>
        <dbReference type="ARBA" id="ARBA00022737"/>
    </source>
</evidence>
<dbReference type="HOGENOM" id="CLU_073258_0_0_10"/>
<evidence type="ECO:0000313" key="5">
    <source>
        <dbReference type="EMBL" id="CEA15624.1"/>
    </source>
</evidence>
<evidence type="ECO:0000256" key="2">
    <source>
        <dbReference type="ARBA" id="ARBA00022803"/>
    </source>
</evidence>
<dbReference type="Gene3D" id="1.25.40.10">
    <property type="entry name" value="Tetratricopeptide repeat domain"/>
    <property type="match status" value="2"/>
</dbReference>
<proteinExistence type="predicted"/>
<organism evidence="5 6">
    <name type="scientific">Fermentimonas caenicola</name>
    <dbReference type="NCBI Taxonomy" id="1562970"/>
    <lineage>
        <taxon>Bacteria</taxon>
        <taxon>Pseudomonadati</taxon>
        <taxon>Bacteroidota</taxon>
        <taxon>Bacteroidia</taxon>
        <taxon>Bacteroidales</taxon>
        <taxon>Dysgonomonadaceae</taxon>
        <taxon>Fermentimonas</taxon>
    </lineage>
</organism>
<dbReference type="PANTHER" id="PTHR44858:SF1">
    <property type="entry name" value="UDP-N-ACETYLGLUCOSAMINE--PEPTIDE N-ACETYLGLUCOSAMINYLTRANSFERASE SPINDLY-RELATED"/>
    <property type="match status" value="1"/>
</dbReference>
<dbReference type="SMART" id="SM00028">
    <property type="entry name" value="TPR"/>
    <property type="match status" value="7"/>
</dbReference>
<keyword evidence="1" id="KW-0677">Repeat</keyword>
<dbReference type="Pfam" id="PF13432">
    <property type="entry name" value="TPR_16"/>
    <property type="match status" value="1"/>
</dbReference>
<dbReference type="EMBL" id="LN515532">
    <property type="protein sequence ID" value="CEA15624.1"/>
    <property type="molecule type" value="Genomic_DNA"/>
</dbReference>
<dbReference type="OrthoDB" id="1013907at2"/>
<dbReference type="STRING" id="1562970.ING2E5B_0861"/>
<evidence type="ECO:0000256" key="3">
    <source>
        <dbReference type="PROSITE-ProRule" id="PRU00339"/>
    </source>
</evidence>
<dbReference type="InterPro" id="IPR011990">
    <property type="entry name" value="TPR-like_helical_dom_sf"/>
</dbReference>
<keyword evidence="2 3" id="KW-0802">TPR repeat</keyword>